<feature type="compositionally biased region" description="Low complexity" evidence="5">
    <location>
        <begin position="415"/>
        <end position="431"/>
    </location>
</feature>
<dbReference type="eggNOG" id="KOG2588">
    <property type="taxonomic scope" value="Eukaryota"/>
</dbReference>
<dbReference type="GO" id="GO:0033554">
    <property type="term" value="P:cellular response to stress"/>
    <property type="evidence" value="ECO:0007669"/>
    <property type="project" value="UniProtKB-ARBA"/>
</dbReference>
<dbReference type="GO" id="GO:0005634">
    <property type="term" value="C:nucleus"/>
    <property type="evidence" value="ECO:0007669"/>
    <property type="project" value="UniProtKB-SubCell"/>
</dbReference>
<dbReference type="GeneID" id="5231006"/>
<feature type="domain" description="BHLH" evidence="6">
    <location>
        <begin position="231"/>
        <end position="300"/>
    </location>
</feature>
<evidence type="ECO:0000256" key="1">
    <source>
        <dbReference type="ARBA" id="ARBA00004123"/>
    </source>
</evidence>
<comment type="subcellular location">
    <subcellularLocation>
        <location evidence="1">Nucleus</location>
    </subcellularLocation>
</comment>
<evidence type="ECO:0000313" key="7">
    <source>
        <dbReference type="EMBL" id="EDK46473.1"/>
    </source>
</evidence>
<dbReference type="EMBL" id="CH981530">
    <property type="protein sequence ID" value="EDK46473.1"/>
    <property type="molecule type" value="Genomic_DNA"/>
</dbReference>
<accession>A5E4W5</accession>
<evidence type="ECO:0000259" key="6">
    <source>
        <dbReference type="PROSITE" id="PS50888"/>
    </source>
</evidence>
<feature type="compositionally biased region" description="Basic and acidic residues" evidence="5">
    <location>
        <begin position="177"/>
        <end position="197"/>
    </location>
</feature>
<dbReference type="GO" id="GO:0016020">
    <property type="term" value="C:membrane"/>
    <property type="evidence" value="ECO:0007669"/>
    <property type="project" value="UniProtKB-ARBA"/>
</dbReference>
<dbReference type="PROSITE" id="PS50888">
    <property type="entry name" value="BHLH"/>
    <property type="match status" value="1"/>
</dbReference>
<name>A5E4W5_LODEL</name>
<dbReference type="GO" id="GO:0046983">
    <property type="term" value="F:protein dimerization activity"/>
    <property type="evidence" value="ECO:0007669"/>
    <property type="project" value="InterPro"/>
</dbReference>
<dbReference type="KEGG" id="lel:PVL30_005388"/>
<dbReference type="OMA" id="KDKTSHN"/>
<feature type="region of interest" description="Disordered" evidence="5">
    <location>
        <begin position="334"/>
        <end position="380"/>
    </location>
</feature>
<feature type="region of interest" description="Disordered" evidence="5">
    <location>
        <begin position="165"/>
        <end position="237"/>
    </location>
</feature>
<evidence type="ECO:0000256" key="5">
    <source>
        <dbReference type="SAM" id="MobiDB-lite"/>
    </source>
</evidence>
<dbReference type="Proteomes" id="UP000001996">
    <property type="component" value="Unassembled WGS sequence"/>
</dbReference>
<dbReference type="HOGENOM" id="CLU_017043_0_0_1"/>
<feature type="compositionally biased region" description="Polar residues" evidence="5">
    <location>
        <begin position="165"/>
        <end position="175"/>
    </location>
</feature>
<dbReference type="FunFam" id="4.10.280.10:FF:000116">
    <property type="entry name" value="Putative HLH transcription factor"/>
    <property type="match status" value="1"/>
</dbReference>
<dbReference type="PANTHER" id="PTHR47336">
    <property type="entry name" value="TRANSCRIPTION FACTOR HMS1-RELATED"/>
    <property type="match status" value="1"/>
</dbReference>
<feature type="region of interest" description="Disordered" evidence="5">
    <location>
        <begin position="394"/>
        <end position="439"/>
    </location>
</feature>
<feature type="compositionally biased region" description="Low complexity" evidence="5">
    <location>
        <begin position="350"/>
        <end position="363"/>
    </location>
</feature>
<dbReference type="GO" id="GO:0003690">
    <property type="term" value="F:double-stranded DNA binding"/>
    <property type="evidence" value="ECO:0007669"/>
    <property type="project" value="UniProtKB-ARBA"/>
</dbReference>
<feature type="compositionally biased region" description="Low complexity" evidence="5">
    <location>
        <begin position="203"/>
        <end position="220"/>
    </location>
</feature>
<evidence type="ECO:0000256" key="2">
    <source>
        <dbReference type="ARBA" id="ARBA00023015"/>
    </source>
</evidence>
<gene>
    <name evidence="7" type="ORF">LELG_04654</name>
</gene>
<dbReference type="GO" id="GO:0006355">
    <property type="term" value="P:regulation of DNA-templated transcription"/>
    <property type="evidence" value="ECO:0007669"/>
    <property type="project" value="UniProtKB-ARBA"/>
</dbReference>
<dbReference type="PANTHER" id="PTHR47336:SF2">
    <property type="entry name" value="TRANSCRIPTION FACTOR HMS1-RELATED"/>
    <property type="match status" value="1"/>
</dbReference>
<dbReference type="SMART" id="SM00353">
    <property type="entry name" value="HLH"/>
    <property type="match status" value="1"/>
</dbReference>
<dbReference type="InParanoid" id="A5E4W5"/>
<dbReference type="VEuPathDB" id="FungiDB:LELG_04654"/>
<evidence type="ECO:0000256" key="4">
    <source>
        <dbReference type="ARBA" id="ARBA00023242"/>
    </source>
</evidence>
<evidence type="ECO:0000256" key="3">
    <source>
        <dbReference type="ARBA" id="ARBA00023163"/>
    </source>
</evidence>
<reference evidence="7 8" key="1">
    <citation type="journal article" date="2009" name="Nature">
        <title>Evolution of pathogenicity and sexual reproduction in eight Candida genomes.</title>
        <authorList>
            <person name="Butler G."/>
            <person name="Rasmussen M.D."/>
            <person name="Lin M.F."/>
            <person name="Santos M.A."/>
            <person name="Sakthikumar S."/>
            <person name="Munro C.A."/>
            <person name="Rheinbay E."/>
            <person name="Grabherr M."/>
            <person name="Forche A."/>
            <person name="Reedy J.L."/>
            <person name="Agrafioti I."/>
            <person name="Arnaud M.B."/>
            <person name="Bates S."/>
            <person name="Brown A.J."/>
            <person name="Brunke S."/>
            <person name="Costanzo M.C."/>
            <person name="Fitzpatrick D.A."/>
            <person name="de Groot P.W."/>
            <person name="Harris D."/>
            <person name="Hoyer L.L."/>
            <person name="Hube B."/>
            <person name="Klis F.M."/>
            <person name="Kodira C."/>
            <person name="Lennard N."/>
            <person name="Logue M.E."/>
            <person name="Martin R."/>
            <person name="Neiman A.M."/>
            <person name="Nikolaou E."/>
            <person name="Quail M.A."/>
            <person name="Quinn J."/>
            <person name="Santos M.C."/>
            <person name="Schmitzberger F.F."/>
            <person name="Sherlock G."/>
            <person name="Shah P."/>
            <person name="Silverstein K.A."/>
            <person name="Skrzypek M.S."/>
            <person name="Soll D."/>
            <person name="Staggs R."/>
            <person name="Stansfield I."/>
            <person name="Stumpf M.P."/>
            <person name="Sudbery P.E."/>
            <person name="Srikantha T."/>
            <person name="Zeng Q."/>
            <person name="Berman J."/>
            <person name="Berriman M."/>
            <person name="Heitman J."/>
            <person name="Gow N.A."/>
            <person name="Lorenz M.C."/>
            <person name="Birren B.W."/>
            <person name="Kellis M."/>
            <person name="Cuomo C.A."/>
        </authorList>
    </citation>
    <scope>NUCLEOTIDE SEQUENCE [LARGE SCALE GENOMIC DNA]</scope>
    <source>
        <strain evidence="8">ATCC 11503 / BCRC 21390 / CBS 2605 / JCM 1781 / NBRC 1676 / NRRL YB-4239</strain>
    </source>
</reference>
<dbReference type="InterPro" id="IPR052099">
    <property type="entry name" value="Regulatory_TF_Diverse"/>
</dbReference>
<keyword evidence="4" id="KW-0539">Nucleus</keyword>
<dbReference type="Pfam" id="PF00010">
    <property type="entry name" value="HLH"/>
    <property type="match status" value="1"/>
</dbReference>
<dbReference type="STRING" id="379508.A5E4W5"/>
<dbReference type="OrthoDB" id="2133190at2759"/>
<evidence type="ECO:0000313" key="8">
    <source>
        <dbReference type="Proteomes" id="UP000001996"/>
    </source>
</evidence>
<organism evidence="7 8">
    <name type="scientific">Lodderomyces elongisporus (strain ATCC 11503 / CBS 2605 / JCM 1781 / NBRC 1676 / NRRL YB-4239)</name>
    <name type="common">Yeast</name>
    <name type="synonym">Saccharomyces elongisporus</name>
    <dbReference type="NCBI Taxonomy" id="379508"/>
    <lineage>
        <taxon>Eukaryota</taxon>
        <taxon>Fungi</taxon>
        <taxon>Dikarya</taxon>
        <taxon>Ascomycota</taxon>
        <taxon>Saccharomycotina</taxon>
        <taxon>Pichiomycetes</taxon>
        <taxon>Debaryomycetaceae</taxon>
        <taxon>Candida/Lodderomyces clade</taxon>
        <taxon>Lodderomyces</taxon>
    </lineage>
</organism>
<sequence length="959" mass="107228">MEVAAHDMTQRVKMEDERAYETLNDLNLITEGSNNLALNELYSQGLDPQMSNFNFDETDEFLNSISGVLDNTRLVSGVPPQSLSNNQTNYNEPFLSPSSINGEEIIFPDFMGQAYHEHNQNRLLQETSSNVSSIPNEKMSSFSSSVVTFNNENVTPVSHSSIEISDFTSPESMTNDKPIKVERVDKSVKTEKPDKQSPKTRQSSSSTGAGAGASAGAATANAKITKPKGSKDKNSHNMIEKKYRTNINSKILILRDAVPALRIAAGCDDVSIADLEGITPASKLNKASVLTKATEYIKHLEQKNAMLRDQNLYLQRIIQEANINANVNLSQVGGGPVNSISQHQQHHHQQQQQQQTAFAQTQHVLSSPSEHTITSGNAAQGSYSEPLYQLVPNVSSPQQQQQQHQHQPLPPPPQQQQQQQLQPQQQQQQQQGNTNQPNRFLLGGMAAVMGTSLFGGSGENDFRSLSALPFASYIFPHALLHPSPMIVQLWVLTKLILVIGSLATIFAPMLKSLFAQTEKGGDPSSSRPLLDCLLASFHFRAPLSLTALRRREILQNLQKGADAASFTQLTFDYYYLLSCEENFENTFLILVIGAILERKVPQLVPAVLSHTLNAKKSLITKLAYKGDDVTLKRLNKLISKVDGTLMFDNCFFTERFMSNALEQKFVDNDLAKHGQSKFVELQQRFSGDFFSRVLEMRLLELIQDLNITYLDQVKGNNGQILKDLKIVKLLIPENSVVNTYSLLFETVLNTNQAPILYNKIKSNIDSKVEAIMDSNVEISDDEDDEDEEKEYEKEVKEVKEYDKAGEEKEESNLNNTFTTASISKSAVKSLISREQFIILLSSLVTYYHNLDESKNEIQLLQYFKNLTTSSIDLLAFTSLIKMVNEVVPGVSSENVYIANIVVLLRKWLREDGGALLSSDLNEKLTRLLVCKGKIINGIEVDEDEEDDDEDRDENYVRRC</sequence>
<keyword evidence="8" id="KW-1185">Reference proteome</keyword>
<keyword evidence="2" id="KW-0805">Transcription regulation</keyword>
<dbReference type="InterPro" id="IPR036638">
    <property type="entry name" value="HLH_DNA-bd_sf"/>
</dbReference>
<feature type="compositionally biased region" description="Low complexity" evidence="5">
    <location>
        <begin position="397"/>
        <end position="407"/>
    </location>
</feature>
<proteinExistence type="predicted"/>
<dbReference type="Gene3D" id="4.10.280.10">
    <property type="entry name" value="Helix-loop-helix DNA-binding domain"/>
    <property type="match status" value="1"/>
</dbReference>
<feature type="compositionally biased region" description="Polar residues" evidence="5">
    <location>
        <begin position="364"/>
        <end position="380"/>
    </location>
</feature>
<keyword evidence="3" id="KW-0804">Transcription</keyword>
<dbReference type="InterPro" id="IPR011598">
    <property type="entry name" value="bHLH_dom"/>
</dbReference>
<dbReference type="AlphaFoldDB" id="A5E4W5"/>
<protein>
    <recommendedName>
        <fullName evidence="6">BHLH domain-containing protein</fullName>
    </recommendedName>
</protein>
<dbReference type="SUPFAM" id="SSF47459">
    <property type="entry name" value="HLH, helix-loop-helix DNA-binding domain"/>
    <property type="match status" value="1"/>
</dbReference>